<feature type="region of interest" description="Disordered" evidence="1">
    <location>
        <begin position="1"/>
        <end position="67"/>
    </location>
</feature>
<reference evidence="2" key="1">
    <citation type="submission" date="2015-10" db="EMBL/GenBank/DDBJ databases">
        <authorList>
            <person name="Martinez-Garcia P.J."/>
            <person name="Crepeau M.W."/>
            <person name="Puiu D."/>
            <person name="Gonzalez-Ibeas D."/>
            <person name="Whalen J."/>
            <person name="Stevens K."/>
            <person name="Paul R."/>
            <person name="Butterfield T."/>
            <person name="Britton M."/>
            <person name="Reagan R."/>
            <person name="Chakraborty S."/>
            <person name="Walawage S.L."/>
            <person name="Vasquez-Gross H.A."/>
            <person name="Cardeno C."/>
            <person name="Famula R."/>
            <person name="Pratt K."/>
            <person name="Kuruganti S."/>
            <person name="Aradhya M.K."/>
            <person name="Leslie C.A."/>
            <person name="Dandekar A.M."/>
            <person name="Salzberg S.L."/>
            <person name="Wegrzyn J.L."/>
            <person name="Langley C.H."/>
            <person name="Neale D.B."/>
        </authorList>
    </citation>
    <scope>NUCLEOTIDE SEQUENCE</scope>
    <source>
        <tissue evidence="2">Leaves</tissue>
    </source>
</reference>
<comment type="caution">
    <text evidence="2">The sequence shown here is derived from an EMBL/GenBank/DDBJ whole genome shotgun (WGS) entry which is preliminary data.</text>
</comment>
<evidence type="ECO:0000313" key="3">
    <source>
        <dbReference type="Proteomes" id="UP000619265"/>
    </source>
</evidence>
<name>A0A834D102_JUGRE</name>
<accession>A0A834D102</accession>
<evidence type="ECO:0000256" key="1">
    <source>
        <dbReference type="SAM" id="MobiDB-lite"/>
    </source>
</evidence>
<sequence>MKETPTKMDPQDSAVFGLHTPSQPLESNMKESQRSDELHDTDQEQQSRPTDKKNNTQSSASRTRRCEGDGAALLLAGLPASRSAEDVGKEPAHVASDVMTEDSGRERLKRHRVEVAGRVWIPDIWGQEELLKDWIDCSAFDTSLVPAGIMQARAALVDEGRRANSSGLRIENRWQTIVAWCT</sequence>
<dbReference type="Gramene" id="Jr04_21760_p1">
    <property type="protein sequence ID" value="cds.Jr04_21760_p1"/>
    <property type="gene ID" value="Jr04_21760"/>
</dbReference>
<feature type="compositionally biased region" description="Basic and acidic residues" evidence="1">
    <location>
        <begin position="28"/>
        <end position="42"/>
    </location>
</feature>
<dbReference type="PANTHER" id="PTHR34207:SF2">
    <property type="entry name" value="PROTEIN BIC1"/>
    <property type="match status" value="1"/>
</dbReference>
<dbReference type="AlphaFoldDB" id="A0A834D102"/>
<dbReference type="GO" id="GO:0009785">
    <property type="term" value="P:blue light signaling pathway"/>
    <property type="evidence" value="ECO:0007669"/>
    <property type="project" value="InterPro"/>
</dbReference>
<proteinExistence type="predicted"/>
<dbReference type="InterPro" id="IPR040374">
    <property type="entry name" value="BIC"/>
</dbReference>
<feature type="compositionally biased region" description="Basic and acidic residues" evidence="1">
    <location>
        <begin position="1"/>
        <end position="10"/>
    </location>
</feature>
<evidence type="ECO:0008006" key="4">
    <source>
        <dbReference type="Google" id="ProtNLM"/>
    </source>
</evidence>
<gene>
    <name evidence="2" type="ORF">F2P56_010177</name>
</gene>
<evidence type="ECO:0000313" key="2">
    <source>
        <dbReference type="EMBL" id="KAF5473575.1"/>
    </source>
</evidence>
<protein>
    <recommendedName>
        <fullName evidence="4">Protein BIC1-like</fullName>
    </recommendedName>
</protein>
<dbReference type="Proteomes" id="UP000619265">
    <property type="component" value="Unassembled WGS sequence"/>
</dbReference>
<organism evidence="2 3">
    <name type="scientific">Juglans regia</name>
    <name type="common">English walnut</name>
    <dbReference type="NCBI Taxonomy" id="51240"/>
    <lineage>
        <taxon>Eukaryota</taxon>
        <taxon>Viridiplantae</taxon>
        <taxon>Streptophyta</taxon>
        <taxon>Embryophyta</taxon>
        <taxon>Tracheophyta</taxon>
        <taxon>Spermatophyta</taxon>
        <taxon>Magnoliopsida</taxon>
        <taxon>eudicotyledons</taxon>
        <taxon>Gunneridae</taxon>
        <taxon>Pentapetalae</taxon>
        <taxon>rosids</taxon>
        <taxon>fabids</taxon>
        <taxon>Fagales</taxon>
        <taxon>Juglandaceae</taxon>
        <taxon>Juglans</taxon>
    </lineage>
</organism>
<dbReference type="CDD" id="cd22645">
    <property type="entry name" value="BIC1_CID"/>
    <property type="match status" value="1"/>
</dbReference>
<reference evidence="2" key="2">
    <citation type="submission" date="2020-03" db="EMBL/GenBank/DDBJ databases">
        <title>Walnut 2.0.</title>
        <authorList>
            <person name="Marrano A."/>
            <person name="Britton M."/>
            <person name="Zimin A.V."/>
            <person name="Zaini P.A."/>
            <person name="Workman R."/>
            <person name="Puiu D."/>
            <person name="Bianco L."/>
            <person name="Allen B.J."/>
            <person name="Troggio M."/>
            <person name="Leslie C.A."/>
            <person name="Timp W."/>
            <person name="Dendekar A."/>
            <person name="Salzberg S.L."/>
            <person name="Neale D.B."/>
        </authorList>
    </citation>
    <scope>NUCLEOTIDE SEQUENCE</scope>
    <source>
        <tissue evidence="2">Leaves</tissue>
    </source>
</reference>
<dbReference type="PANTHER" id="PTHR34207">
    <property type="entry name" value="PROTEIN BIC1"/>
    <property type="match status" value="1"/>
</dbReference>
<dbReference type="EMBL" id="LIHL02000004">
    <property type="protein sequence ID" value="KAF5473575.1"/>
    <property type="molecule type" value="Genomic_DNA"/>
</dbReference>